<dbReference type="InterPro" id="IPR000424">
    <property type="entry name" value="Primosome_PriB/ssb"/>
</dbReference>
<evidence type="ECO:0000256" key="2">
    <source>
        <dbReference type="PROSITE-ProRule" id="PRU00252"/>
    </source>
</evidence>
<protein>
    <submittedName>
        <fullName evidence="3">Single-stranded DNA-binding protein</fullName>
    </submittedName>
</protein>
<dbReference type="InterPro" id="IPR012340">
    <property type="entry name" value="NA-bd_OB-fold"/>
</dbReference>
<sequence length="31" mass="3359">MAGVNKVIIVGNLGNDPEIRTMPNGGRRSEY</sequence>
<evidence type="ECO:0000313" key="4">
    <source>
        <dbReference type="Proteomes" id="UP000254704"/>
    </source>
</evidence>
<dbReference type="GO" id="GO:0003697">
    <property type="term" value="F:single-stranded DNA binding"/>
    <property type="evidence" value="ECO:0007669"/>
    <property type="project" value="InterPro"/>
</dbReference>
<dbReference type="Gene3D" id="2.40.50.140">
    <property type="entry name" value="Nucleic acid-binding proteins"/>
    <property type="match status" value="1"/>
</dbReference>
<proteinExistence type="predicted"/>
<keyword evidence="1 2" id="KW-0238">DNA-binding</keyword>
<dbReference type="Proteomes" id="UP000254704">
    <property type="component" value="Unassembled WGS sequence"/>
</dbReference>
<reference evidence="3 4" key="1">
    <citation type="submission" date="2018-06" db="EMBL/GenBank/DDBJ databases">
        <authorList>
            <consortium name="Pathogen Informatics"/>
            <person name="Doyle S."/>
        </authorList>
    </citation>
    <scope>NUCLEOTIDE SEQUENCE [LARGE SCALE GENOMIC DNA]</scope>
    <source>
        <strain evidence="3 4">NCTC11621</strain>
    </source>
</reference>
<dbReference type="SUPFAM" id="SSF50249">
    <property type="entry name" value="Nucleic acid-binding proteins"/>
    <property type="match status" value="1"/>
</dbReference>
<dbReference type="AlphaFoldDB" id="A0A379ERW9"/>
<evidence type="ECO:0000256" key="1">
    <source>
        <dbReference type="ARBA" id="ARBA00023125"/>
    </source>
</evidence>
<dbReference type="PROSITE" id="PS50935">
    <property type="entry name" value="SSB"/>
    <property type="match status" value="1"/>
</dbReference>
<gene>
    <name evidence="3" type="primary">ssb_1</name>
    <name evidence="3" type="ORF">NCTC11621_00031</name>
</gene>
<dbReference type="EMBL" id="UGTV01000003">
    <property type="protein sequence ID" value="SUC03281.1"/>
    <property type="molecule type" value="Genomic_DNA"/>
</dbReference>
<name>A0A379ERW9_9PAST</name>
<accession>A0A379ERW9</accession>
<evidence type="ECO:0000313" key="3">
    <source>
        <dbReference type="EMBL" id="SUC03281.1"/>
    </source>
</evidence>
<organism evidence="3 4">
    <name type="scientific">Pasteurella canis</name>
    <dbReference type="NCBI Taxonomy" id="753"/>
    <lineage>
        <taxon>Bacteria</taxon>
        <taxon>Pseudomonadati</taxon>
        <taxon>Pseudomonadota</taxon>
        <taxon>Gammaproteobacteria</taxon>
        <taxon>Pasteurellales</taxon>
        <taxon>Pasteurellaceae</taxon>
        <taxon>Pasteurella</taxon>
    </lineage>
</organism>
<dbReference type="Pfam" id="PF00436">
    <property type="entry name" value="SSB"/>
    <property type="match status" value="1"/>
</dbReference>